<dbReference type="AlphaFoldDB" id="U2JCM3"/>
<evidence type="ECO:0000313" key="2">
    <source>
        <dbReference type="Proteomes" id="UP000016584"/>
    </source>
</evidence>
<dbReference type="EMBL" id="ATDL01000006">
    <property type="protein sequence ID" value="ERJ60423.1"/>
    <property type="molecule type" value="Genomic_DNA"/>
</dbReference>
<accession>U2JCM3</accession>
<name>U2JCM3_9SPHI</name>
<dbReference type="Proteomes" id="UP000016584">
    <property type="component" value="Unassembled WGS sequence"/>
</dbReference>
<organism evidence="1 2">
    <name type="scientific">Sphingobacterium paucimobilis HER1398</name>
    <dbReference type="NCBI Taxonomy" id="1346330"/>
    <lineage>
        <taxon>Bacteria</taxon>
        <taxon>Pseudomonadati</taxon>
        <taxon>Bacteroidota</taxon>
        <taxon>Sphingobacteriia</taxon>
        <taxon>Sphingobacteriales</taxon>
        <taxon>Sphingobacteriaceae</taxon>
        <taxon>Sphingobacterium</taxon>
    </lineage>
</organism>
<gene>
    <name evidence="1" type="ORF">M472_16850</name>
</gene>
<dbReference type="RefSeq" id="WP_021069300.1">
    <property type="nucleotide sequence ID" value="NZ_ATDL01000006.1"/>
</dbReference>
<proteinExistence type="predicted"/>
<reference evidence="1 2" key="1">
    <citation type="journal article" date="2013" name="Genome Announc.">
        <title>The Draft Genome Sequence of Sphingomonas paucimobilis Strain HER1398 (Proteobacteria), Host to the Giant PAU Phage, Indicates That It Is a Member of the Genus Sphingobacterium (Bacteroidetes).</title>
        <authorList>
            <person name="White R.A.III."/>
            <person name="Suttle C.A."/>
        </authorList>
    </citation>
    <scope>NUCLEOTIDE SEQUENCE [LARGE SCALE GENOMIC DNA]</scope>
    <source>
        <strain evidence="1 2">HER1398</strain>
    </source>
</reference>
<dbReference type="STRING" id="1346330.M472_16850"/>
<evidence type="ECO:0000313" key="1">
    <source>
        <dbReference type="EMBL" id="ERJ60423.1"/>
    </source>
</evidence>
<sequence length="209" mass="24071">MAKKDIDQDLLKRYLENSCSEEERIQVEYWLELHEFTADVLDIVDDISSPKERIWSNIETEITYRQSARKKIVQWARYAVAASVLLIMTLSRPDCLFFTTDAPSNALQIERIDLNDEIAPHYQEGCLYKLSNLGNVPIELKTKDSRRIYTLNRQETYLAFSLNDPGILGDPVLVLSAEQVMMMPDAPLANKIASYMRIDSRKATTTNYL</sequence>
<protein>
    <submittedName>
        <fullName evidence="1">Uncharacterized protein</fullName>
    </submittedName>
</protein>
<dbReference type="OrthoDB" id="1345370at2"/>
<keyword evidence="2" id="KW-1185">Reference proteome</keyword>
<comment type="caution">
    <text evidence="1">The sequence shown here is derived from an EMBL/GenBank/DDBJ whole genome shotgun (WGS) entry which is preliminary data.</text>
</comment>
<dbReference type="PATRIC" id="fig|1346330.5.peg.1122"/>